<sequence>MYVVSVTIHRTRVSLLALGAAGPVLFVAAYLVNGATQPGYSSWHDTISVLALAPRGWIQIASFLLYGVLTLCFAEGLRRFAAIGRGGFALLVIAASGLIVAGLFPTDPILGFPAGEPSVVSPGGTLHNIGALAALLGLPAAALVTVRRPLRGWAAFSVAAGVLSLVAVALFFATVAASPDGGDSPAGLFERLPTLVMGLWQVTFALRTLGSREVPRAERPVVPAEREV</sequence>
<comment type="caution">
    <text evidence="2">The sequence shown here is derived from an EMBL/GenBank/DDBJ whole genome shotgun (WGS) entry which is preliminary data.</text>
</comment>
<feature type="transmembrane region" description="Helical" evidence="1">
    <location>
        <begin position="86"/>
        <end position="105"/>
    </location>
</feature>
<keyword evidence="1" id="KW-0812">Transmembrane</keyword>
<organism evidence="2 3">
    <name type="scientific">Streptosporangium oxazolinicum</name>
    <dbReference type="NCBI Taxonomy" id="909287"/>
    <lineage>
        <taxon>Bacteria</taxon>
        <taxon>Bacillati</taxon>
        <taxon>Actinomycetota</taxon>
        <taxon>Actinomycetes</taxon>
        <taxon>Streptosporangiales</taxon>
        <taxon>Streptosporangiaceae</taxon>
        <taxon>Streptosporangium</taxon>
    </lineage>
</organism>
<dbReference type="Pfam" id="PF06197">
    <property type="entry name" value="DUF998"/>
    <property type="match status" value="1"/>
</dbReference>
<feature type="transmembrane region" description="Helical" evidence="1">
    <location>
        <begin position="153"/>
        <end position="172"/>
    </location>
</feature>
<feature type="transmembrane region" description="Helical" evidence="1">
    <location>
        <begin position="52"/>
        <end position="74"/>
    </location>
</feature>
<evidence type="ECO:0008006" key="4">
    <source>
        <dbReference type="Google" id="ProtNLM"/>
    </source>
</evidence>
<name>A0ABP8BCU3_9ACTN</name>
<dbReference type="EMBL" id="BAABAQ010000013">
    <property type="protein sequence ID" value="GAA4203759.1"/>
    <property type="molecule type" value="Genomic_DNA"/>
</dbReference>
<keyword evidence="1" id="KW-1133">Transmembrane helix</keyword>
<evidence type="ECO:0000313" key="2">
    <source>
        <dbReference type="EMBL" id="GAA4203759.1"/>
    </source>
</evidence>
<keyword evidence="3" id="KW-1185">Reference proteome</keyword>
<evidence type="ECO:0000256" key="1">
    <source>
        <dbReference type="SAM" id="Phobius"/>
    </source>
</evidence>
<dbReference type="Proteomes" id="UP001501251">
    <property type="component" value="Unassembled WGS sequence"/>
</dbReference>
<evidence type="ECO:0000313" key="3">
    <source>
        <dbReference type="Proteomes" id="UP001501251"/>
    </source>
</evidence>
<proteinExistence type="predicted"/>
<feature type="transmembrane region" description="Helical" evidence="1">
    <location>
        <begin position="125"/>
        <end position="146"/>
    </location>
</feature>
<keyword evidence="1" id="KW-0472">Membrane</keyword>
<reference evidence="3" key="1">
    <citation type="journal article" date="2019" name="Int. J. Syst. Evol. Microbiol.">
        <title>The Global Catalogue of Microorganisms (GCM) 10K type strain sequencing project: providing services to taxonomists for standard genome sequencing and annotation.</title>
        <authorList>
            <consortium name="The Broad Institute Genomics Platform"/>
            <consortium name="The Broad Institute Genome Sequencing Center for Infectious Disease"/>
            <person name="Wu L."/>
            <person name="Ma J."/>
        </authorList>
    </citation>
    <scope>NUCLEOTIDE SEQUENCE [LARGE SCALE GENOMIC DNA]</scope>
    <source>
        <strain evidence="3">JCM 17388</strain>
    </source>
</reference>
<feature type="transmembrane region" description="Helical" evidence="1">
    <location>
        <begin position="12"/>
        <end position="32"/>
    </location>
</feature>
<gene>
    <name evidence="2" type="ORF">GCM10022252_61880</name>
</gene>
<accession>A0ABP8BCU3</accession>
<dbReference type="InterPro" id="IPR009339">
    <property type="entry name" value="DUF998"/>
</dbReference>
<protein>
    <recommendedName>
        <fullName evidence="4">DUF998 domain-containing protein</fullName>
    </recommendedName>
</protein>